<name>A0A8R1IKA7_CAEJA</name>
<proteinExistence type="predicted"/>
<dbReference type="AlphaFoldDB" id="A0A8R1IKA7"/>
<organism evidence="2 3">
    <name type="scientific">Caenorhabditis japonica</name>
    <dbReference type="NCBI Taxonomy" id="281687"/>
    <lineage>
        <taxon>Eukaryota</taxon>
        <taxon>Metazoa</taxon>
        <taxon>Ecdysozoa</taxon>
        <taxon>Nematoda</taxon>
        <taxon>Chromadorea</taxon>
        <taxon>Rhabditida</taxon>
        <taxon>Rhabditina</taxon>
        <taxon>Rhabditomorpha</taxon>
        <taxon>Rhabditoidea</taxon>
        <taxon>Rhabditidae</taxon>
        <taxon>Peloderinae</taxon>
        <taxon>Caenorhabditis</taxon>
    </lineage>
</organism>
<keyword evidence="1" id="KW-0812">Transmembrane</keyword>
<protein>
    <submittedName>
        <fullName evidence="2">Uncharacterized protein</fullName>
    </submittedName>
</protein>
<evidence type="ECO:0000313" key="3">
    <source>
        <dbReference type="Proteomes" id="UP000005237"/>
    </source>
</evidence>
<evidence type="ECO:0000313" key="2">
    <source>
        <dbReference type="EnsemblMetazoa" id="CJA37967.1"/>
    </source>
</evidence>
<keyword evidence="1" id="KW-1133">Transmembrane helix</keyword>
<dbReference type="Proteomes" id="UP000005237">
    <property type="component" value="Unassembled WGS sequence"/>
</dbReference>
<accession>A0A8R1IKA7</accession>
<evidence type="ECO:0000256" key="1">
    <source>
        <dbReference type="SAM" id="Phobius"/>
    </source>
</evidence>
<feature type="transmembrane region" description="Helical" evidence="1">
    <location>
        <begin position="6"/>
        <end position="21"/>
    </location>
</feature>
<reference evidence="3" key="1">
    <citation type="submission" date="2010-08" db="EMBL/GenBank/DDBJ databases">
        <authorList>
            <consortium name="Caenorhabditis japonica Sequencing Consortium"/>
            <person name="Wilson R.K."/>
        </authorList>
    </citation>
    <scope>NUCLEOTIDE SEQUENCE [LARGE SCALE GENOMIC DNA]</scope>
    <source>
        <strain evidence="3">DF5081</strain>
    </source>
</reference>
<keyword evidence="1" id="KW-0472">Membrane</keyword>
<sequence>MLTIIGLVVVLIFVLLLLLAVRS</sequence>
<dbReference type="EnsemblMetazoa" id="CJA37967.1">
    <property type="protein sequence ID" value="CJA37967.1"/>
    <property type="gene ID" value="WBGene00213814"/>
</dbReference>
<keyword evidence="3" id="KW-1185">Reference proteome</keyword>
<reference evidence="2" key="2">
    <citation type="submission" date="2022-06" db="UniProtKB">
        <authorList>
            <consortium name="EnsemblMetazoa"/>
        </authorList>
    </citation>
    <scope>IDENTIFICATION</scope>
    <source>
        <strain evidence="2">DF5081</strain>
    </source>
</reference>